<sequence length="198" mass="23382">MKIQTERLILRPFTAVDRDIQALYEILGDRVVNQYLPLFTLQNKQEAETYYAERILPQYQKKTGYYLAICLKENNLPIGYVTVSLEEGHDFGYALKKEFWGNGFVTEAGHAVIAELKNTGLKYITATHDIYNIASGRVMQKLGMTYQYSYEEQWQPKDILVIFRMYQLNLDDKKDRVFKKYWNMYAEHFVEDISDAKR</sequence>
<dbReference type="PANTHER" id="PTHR43792:SF1">
    <property type="entry name" value="N-ACETYLTRANSFERASE DOMAIN-CONTAINING PROTEIN"/>
    <property type="match status" value="1"/>
</dbReference>
<dbReference type="RefSeq" id="WP_222595715.1">
    <property type="nucleotide sequence ID" value="NZ_BJYM01000003.1"/>
</dbReference>
<dbReference type="Pfam" id="PF13302">
    <property type="entry name" value="Acetyltransf_3"/>
    <property type="match status" value="1"/>
</dbReference>
<gene>
    <name evidence="2" type="ORF">OSO01_08890</name>
</gene>
<dbReference type="InterPro" id="IPR000182">
    <property type="entry name" value="GNAT_dom"/>
</dbReference>
<keyword evidence="2" id="KW-0808">Transferase</keyword>
<accession>A0A511ZFE0</accession>
<evidence type="ECO:0000259" key="1">
    <source>
        <dbReference type="PROSITE" id="PS51186"/>
    </source>
</evidence>
<dbReference type="Proteomes" id="UP000321558">
    <property type="component" value="Unassembled WGS sequence"/>
</dbReference>
<dbReference type="InterPro" id="IPR051531">
    <property type="entry name" value="N-acetyltransferase"/>
</dbReference>
<dbReference type="InterPro" id="IPR016181">
    <property type="entry name" value="Acyl_CoA_acyltransferase"/>
</dbReference>
<dbReference type="SUPFAM" id="SSF55729">
    <property type="entry name" value="Acyl-CoA N-acyltransferases (Nat)"/>
    <property type="match status" value="1"/>
</dbReference>
<dbReference type="STRING" id="582851.GCA_900162665_04298"/>
<dbReference type="AlphaFoldDB" id="A0A511ZFE0"/>
<name>A0A511ZFE0_9BACI</name>
<evidence type="ECO:0000313" key="3">
    <source>
        <dbReference type="Proteomes" id="UP000321558"/>
    </source>
</evidence>
<dbReference type="PANTHER" id="PTHR43792">
    <property type="entry name" value="GNAT FAMILY, PUTATIVE (AFU_ORTHOLOGUE AFUA_3G00765)-RELATED-RELATED"/>
    <property type="match status" value="1"/>
</dbReference>
<proteinExistence type="predicted"/>
<dbReference type="Gene3D" id="3.40.630.30">
    <property type="match status" value="1"/>
</dbReference>
<comment type="caution">
    <text evidence="2">The sequence shown here is derived from an EMBL/GenBank/DDBJ whole genome shotgun (WGS) entry which is preliminary data.</text>
</comment>
<organism evidence="2 3">
    <name type="scientific">Oceanobacillus sojae</name>
    <dbReference type="NCBI Taxonomy" id="582851"/>
    <lineage>
        <taxon>Bacteria</taxon>
        <taxon>Bacillati</taxon>
        <taxon>Bacillota</taxon>
        <taxon>Bacilli</taxon>
        <taxon>Bacillales</taxon>
        <taxon>Bacillaceae</taxon>
        <taxon>Oceanobacillus</taxon>
    </lineage>
</organism>
<evidence type="ECO:0000313" key="2">
    <source>
        <dbReference type="EMBL" id="GEN86150.1"/>
    </source>
</evidence>
<protein>
    <submittedName>
        <fullName evidence="2">Acetyltransferase</fullName>
    </submittedName>
</protein>
<reference evidence="2 3" key="1">
    <citation type="submission" date="2019-07" db="EMBL/GenBank/DDBJ databases">
        <title>Whole genome shotgun sequence of Oceanobacillus sojae NBRC 105379.</title>
        <authorList>
            <person name="Hosoyama A."/>
            <person name="Uohara A."/>
            <person name="Ohji S."/>
            <person name="Ichikawa N."/>
        </authorList>
    </citation>
    <scope>NUCLEOTIDE SEQUENCE [LARGE SCALE GENOMIC DNA]</scope>
    <source>
        <strain evidence="2 3">NBRC 105379</strain>
    </source>
</reference>
<dbReference type="GO" id="GO:0016747">
    <property type="term" value="F:acyltransferase activity, transferring groups other than amino-acyl groups"/>
    <property type="evidence" value="ECO:0007669"/>
    <property type="project" value="InterPro"/>
</dbReference>
<dbReference type="PROSITE" id="PS51186">
    <property type="entry name" value="GNAT"/>
    <property type="match status" value="1"/>
</dbReference>
<feature type="domain" description="N-acetyltransferase" evidence="1">
    <location>
        <begin position="8"/>
        <end position="166"/>
    </location>
</feature>
<keyword evidence="3" id="KW-1185">Reference proteome</keyword>
<dbReference type="EMBL" id="BJYM01000003">
    <property type="protein sequence ID" value="GEN86150.1"/>
    <property type="molecule type" value="Genomic_DNA"/>
</dbReference>